<protein>
    <submittedName>
        <fullName evidence="1">Uncharacterized protein</fullName>
    </submittedName>
</protein>
<gene>
    <name evidence="1" type="ORF">GPUN_1648</name>
</gene>
<reference evidence="1 2" key="1">
    <citation type="journal article" date="2012" name="J. Bacteriol.">
        <title>Genome sequence of proteorhodopsin-containing sea ice bacterium Glaciecola punicea ACAM 611T.</title>
        <authorList>
            <person name="Qin Q.-L."/>
            <person name="Xie B.-B."/>
            <person name="Shu Y.-L."/>
            <person name="Rong J.-C."/>
            <person name="Zhao D.-L."/>
            <person name="Zhang X.-Y."/>
            <person name="Chen X.-L."/>
            <person name="Zhou B.-C."/>
            <person name="Zhanga Y.-Z."/>
        </authorList>
    </citation>
    <scope>NUCLEOTIDE SEQUENCE [LARGE SCALE GENOMIC DNA]</scope>
    <source>
        <strain evidence="1 2">ACAM 611</strain>
    </source>
</reference>
<evidence type="ECO:0000313" key="2">
    <source>
        <dbReference type="Proteomes" id="UP000053586"/>
    </source>
</evidence>
<dbReference type="EMBL" id="BAET01000014">
    <property type="protein sequence ID" value="GAB55765.1"/>
    <property type="molecule type" value="Genomic_DNA"/>
</dbReference>
<sequence>MNNTQSNINSLFSQQSVQCYDGLHHTASMLKAIWFQF</sequence>
<evidence type="ECO:0000313" key="1">
    <source>
        <dbReference type="EMBL" id="GAB55765.1"/>
    </source>
</evidence>
<organism evidence="1 2">
    <name type="scientific">Glaciecola punicea ACAM 611</name>
    <dbReference type="NCBI Taxonomy" id="1121923"/>
    <lineage>
        <taxon>Bacteria</taxon>
        <taxon>Pseudomonadati</taxon>
        <taxon>Pseudomonadota</taxon>
        <taxon>Gammaproteobacteria</taxon>
        <taxon>Alteromonadales</taxon>
        <taxon>Alteromonadaceae</taxon>
        <taxon>Glaciecola</taxon>
    </lineage>
</organism>
<accession>H5TBT8</accession>
<dbReference type="AlphaFoldDB" id="H5TBT8"/>
<name>H5TBT8_9ALTE</name>
<comment type="caution">
    <text evidence="1">The sequence shown here is derived from an EMBL/GenBank/DDBJ whole genome shotgun (WGS) entry which is preliminary data.</text>
</comment>
<dbReference type="Proteomes" id="UP000053586">
    <property type="component" value="Unassembled WGS sequence"/>
</dbReference>
<reference evidence="1 2" key="2">
    <citation type="journal article" date="2017" name="Antonie Van Leeuwenhoek">
        <title>Rhizobium rhizosphaerae sp. nov., a novel species isolated from rice rhizosphere.</title>
        <authorList>
            <person name="Zhao J.J."/>
            <person name="Zhang J."/>
            <person name="Zhang R.J."/>
            <person name="Zhang C.W."/>
            <person name="Yin H.Q."/>
            <person name="Zhang X.X."/>
        </authorList>
    </citation>
    <scope>NUCLEOTIDE SEQUENCE [LARGE SCALE GENOMIC DNA]</scope>
    <source>
        <strain evidence="1 2">ACAM 611</strain>
    </source>
</reference>
<keyword evidence="2" id="KW-1185">Reference proteome</keyword>
<proteinExistence type="predicted"/>